<comment type="caution">
    <text evidence="1">The sequence shown here is derived from an EMBL/GenBank/DDBJ whole genome shotgun (WGS) entry which is preliminary data.</text>
</comment>
<dbReference type="AlphaFoldDB" id="A0A7Y0MZZ4"/>
<dbReference type="EMBL" id="JABCMA010000039">
    <property type="protein sequence ID" value="NMR76241.1"/>
    <property type="molecule type" value="Genomic_DNA"/>
</dbReference>
<proteinExistence type="predicted"/>
<dbReference type="RefSeq" id="WP_169629103.1">
    <property type="nucleotide sequence ID" value="NZ_JABCMA010000039.1"/>
</dbReference>
<dbReference type="Proteomes" id="UP000565155">
    <property type="component" value="Unassembled WGS sequence"/>
</dbReference>
<reference evidence="1 2" key="1">
    <citation type="submission" date="2020-04" db="EMBL/GenBank/DDBJ databases">
        <title>Whole-genome sequencing of Vibrio spp. from China reveals different genetic environments of blaCTX-M-14 among diverse lineages.</title>
        <authorList>
            <person name="Zheng Z."/>
            <person name="Ye L."/>
            <person name="Chen S."/>
        </authorList>
    </citation>
    <scope>NUCLEOTIDE SEQUENCE [LARGE SCALE GENOMIC DNA]</scope>
    <source>
        <strain evidence="1 2">Vb1636</strain>
    </source>
</reference>
<accession>A0A7Y0MZZ4</accession>
<evidence type="ECO:0000313" key="2">
    <source>
        <dbReference type="Proteomes" id="UP000565155"/>
    </source>
</evidence>
<organism evidence="1 2">
    <name type="scientific">Vibrio alginolyticus</name>
    <dbReference type="NCBI Taxonomy" id="663"/>
    <lineage>
        <taxon>Bacteria</taxon>
        <taxon>Pseudomonadati</taxon>
        <taxon>Pseudomonadota</taxon>
        <taxon>Gammaproteobacteria</taxon>
        <taxon>Vibrionales</taxon>
        <taxon>Vibrionaceae</taxon>
        <taxon>Vibrio</taxon>
    </lineage>
</organism>
<protein>
    <submittedName>
        <fullName evidence="1">Uncharacterized protein</fullName>
    </submittedName>
</protein>
<evidence type="ECO:0000313" key="1">
    <source>
        <dbReference type="EMBL" id="NMR76241.1"/>
    </source>
</evidence>
<gene>
    <name evidence="1" type="ORF">HKB35_21755</name>
</gene>
<name>A0A7Y0MZZ4_VIBAL</name>
<sequence length="107" mass="12442">MAKRKRNKQAKQLLENLILGPNRLYWMGEKSEVFLGKSADDIIETFNLQKEVYDEVYGAAFGTISPWHLAMEEVEEGKWQPCPLITIASREPKWPSEPQQLTTNDYR</sequence>